<evidence type="ECO:0000259" key="7">
    <source>
        <dbReference type="PROSITE" id="PS50089"/>
    </source>
</evidence>
<keyword evidence="3" id="KW-0862">Zinc</keyword>
<dbReference type="KEGG" id="cvn:111133482"/>
<evidence type="ECO:0000259" key="9">
    <source>
        <dbReference type="PROSITE" id="PS50188"/>
    </source>
</evidence>
<dbReference type="InterPro" id="IPR001870">
    <property type="entry name" value="B30.2/SPRY"/>
</dbReference>
<dbReference type="Gene3D" id="3.30.40.10">
    <property type="entry name" value="Zinc/RING finger domain, C3HC4 (zinc finger)"/>
    <property type="match status" value="1"/>
</dbReference>
<keyword evidence="5" id="KW-0175">Coiled coil</keyword>
<dbReference type="InterPro" id="IPR013083">
    <property type="entry name" value="Znf_RING/FYVE/PHD"/>
</dbReference>
<dbReference type="GeneID" id="111133482"/>
<organism evidence="10 11">
    <name type="scientific">Crassostrea virginica</name>
    <name type="common">Eastern oyster</name>
    <dbReference type="NCBI Taxonomy" id="6565"/>
    <lineage>
        <taxon>Eukaryota</taxon>
        <taxon>Metazoa</taxon>
        <taxon>Spiralia</taxon>
        <taxon>Lophotrochozoa</taxon>
        <taxon>Mollusca</taxon>
        <taxon>Bivalvia</taxon>
        <taxon>Autobranchia</taxon>
        <taxon>Pteriomorphia</taxon>
        <taxon>Ostreida</taxon>
        <taxon>Ostreoidea</taxon>
        <taxon>Ostreidae</taxon>
        <taxon>Crassostrea</taxon>
    </lineage>
</organism>
<name>A0A8B8ED94_CRAVI</name>
<dbReference type="SUPFAM" id="SSF57845">
    <property type="entry name" value="B-box zinc-binding domain"/>
    <property type="match status" value="1"/>
</dbReference>
<dbReference type="PANTHER" id="PTHR25462">
    <property type="entry name" value="BONUS, ISOFORM C-RELATED"/>
    <property type="match status" value="1"/>
</dbReference>
<evidence type="ECO:0000256" key="4">
    <source>
        <dbReference type="PROSITE-ProRule" id="PRU00024"/>
    </source>
</evidence>
<dbReference type="InterPro" id="IPR047153">
    <property type="entry name" value="TRIM45/56/19-like"/>
</dbReference>
<dbReference type="InterPro" id="IPR001841">
    <property type="entry name" value="Znf_RING"/>
</dbReference>
<dbReference type="GO" id="GO:0008270">
    <property type="term" value="F:zinc ion binding"/>
    <property type="evidence" value="ECO:0007669"/>
    <property type="project" value="UniProtKB-KW"/>
</dbReference>
<dbReference type="SMART" id="SM00336">
    <property type="entry name" value="BBOX"/>
    <property type="match status" value="2"/>
</dbReference>
<dbReference type="InterPro" id="IPR000315">
    <property type="entry name" value="Znf_B-box"/>
</dbReference>
<feature type="coiled-coil region" evidence="5">
    <location>
        <begin position="256"/>
        <end position="298"/>
    </location>
</feature>
<dbReference type="InterPro" id="IPR003649">
    <property type="entry name" value="Bbox_C"/>
</dbReference>
<feature type="region of interest" description="Disordered" evidence="6">
    <location>
        <begin position="468"/>
        <end position="498"/>
    </location>
</feature>
<dbReference type="OrthoDB" id="6073631at2759"/>
<evidence type="ECO:0000256" key="5">
    <source>
        <dbReference type="SAM" id="Coils"/>
    </source>
</evidence>
<keyword evidence="1" id="KW-0479">Metal-binding</keyword>
<dbReference type="PANTHER" id="PTHR25462:SF296">
    <property type="entry name" value="MEIOTIC P26, ISOFORM F"/>
    <property type="match status" value="1"/>
</dbReference>
<evidence type="ECO:0000259" key="8">
    <source>
        <dbReference type="PROSITE" id="PS50119"/>
    </source>
</evidence>
<sequence>MAGTSNNMEQFLSCVDCKQYFDDDLHAPHVLPCLHTCCTKCLKSRITKDEVQCPECREKFEASNGDVSSFPVDTARKHIVDCYRIQKKNAEYFCDECGGSSNKERATSRCKECDEFLCTKCTDAHQRTKLTRRHQLVSLEKLKTSPLEEFHNKQTCAIEGHEGQLFSFYCVSKSCAKPVCSVCVVRDHQQNGHEVRDINDIYVENKRLVEGQLLDIKHMKTSVDEAIGQTEDEIQNLYLKESSVDEEVEACFSTCMKTLEKRKEELKEKLASVSQKKKKDLDGQLDRLTKQKGQLDQACKFTDDNLQYSNAAEFLLMKDQILNRMSKLKGQPVEVIPHTSADVKFQAMNMGDDFAHYCQNLGNIWTTSASLPNTRVQVLDIVVGKEQSPLLITLKDENGRPLTEAGLDIKAEVINSKNQKTPALVLDKARSQGCYKVVFTAPRPGEYRALVRVMGMLLEPDGYEFKAKRQEDMGSEASLADLSPNERSDGGTSENNTHEMKYGANEIEKLNLQALGTSRTNPMSPKYKGIGDIICPDINLDHLAVHPQNEVLEDMKTMNNQKSRHRPPRNLSQAFQNFRGTIANRSLGRTGQYYFEVSVSFFVKRSLRQDLIFEIGLCRKPDVDKHYTIDNHPFSYVVCARKCHICQTICLQGWSNGQRFYHSPITENSPPGTSFKTTYGFLFESRQRQWVVVDAKNRKFILRFKNIDMNKPLWPVFGLYNPDLVNSSLTVRSGKDISTILEVPFDF</sequence>
<reference evidence="11" key="1">
    <citation type="submission" date="2025-08" db="UniProtKB">
        <authorList>
            <consortium name="RefSeq"/>
        </authorList>
    </citation>
    <scope>IDENTIFICATION</scope>
    <source>
        <tissue evidence="11">Whole sample</tissue>
    </source>
</reference>
<keyword evidence="2 4" id="KW-0863">Zinc-finger</keyword>
<dbReference type="InterPro" id="IPR013783">
    <property type="entry name" value="Ig-like_fold"/>
</dbReference>
<evidence type="ECO:0000256" key="1">
    <source>
        <dbReference type="ARBA" id="ARBA00022723"/>
    </source>
</evidence>
<feature type="domain" description="B box-type" evidence="8">
    <location>
        <begin position="89"/>
        <end position="139"/>
    </location>
</feature>
<dbReference type="PROSITE" id="PS50119">
    <property type="entry name" value="ZF_BBOX"/>
    <property type="match status" value="1"/>
</dbReference>
<evidence type="ECO:0000313" key="10">
    <source>
        <dbReference type="Proteomes" id="UP000694844"/>
    </source>
</evidence>
<dbReference type="Gene3D" id="2.60.40.10">
    <property type="entry name" value="Immunoglobulins"/>
    <property type="match status" value="1"/>
</dbReference>
<gene>
    <name evidence="11" type="primary">LOC111133482</name>
</gene>
<dbReference type="SUPFAM" id="SSF57850">
    <property type="entry name" value="RING/U-box"/>
    <property type="match status" value="1"/>
</dbReference>
<evidence type="ECO:0000256" key="2">
    <source>
        <dbReference type="ARBA" id="ARBA00022771"/>
    </source>
</evidence>
<dbReference type="SMART" id="SM00502">
    <property type="entry name" value="BBC"/>
    <property type="match status" value="1"/>
</dbReference>
<dbReference type="Gene3D" id="2.60.120.920">
    <property type="match status" value="1"/>
</dbReference>
<proteinExistence type="predicted"/>
<keyword evidence="10" id="KW-1185">Reference proteome</keyword>
<dbReference type="RefSeq" id="XP_022337634.1">
    <property type="nucleotide sequence ID" value="XM_022481926.1"/>
</dbReference>
<feature type="domain" description="B30.2/SPRY" evidence="9">
    <location>
        <begin position="517"/>
        <end position="738"/>
    </location>
</feature>
<dbReference type="PROSITE" id="PS50089">
    <property type="entry name" value="ZF_RING_2"/>
    <property type="match status" value="1"/>
</dbReference>
<protein>
    <submittedName>
        <fullName evidence="11">Tripartite motif-containing protein 45-like</fullName>
    </submittedName>
</protein>
<evidence type="ECO:0000313" key="11">
    <source>
        <dbReference type="RefSeq" id="XP_022337634.1"/>
    </source>
</evidence>
<dbReference type="InterPro" id="IPR043136">
    <property type="entry name" value="B30.2/SPRY_sf"/>
</dbReference>
<accession>A0A8B8ED94</accession>
<dbReference type="PROSITE" id="PS50188">
    <property type="entry name" value="B302_SPRY"/>
    <property type="match status" value="1"/>
</dbReference>
<evidence type="ECO:0000256" key="6">
    <source>
        <dbReference type="SAM" id="MobiDB-lite"/>
    </source>
</evidence>
<dbReference type="Gene3D" id="3.30.160.60">
    <property type="entry name" value="Classic Zinc Finger"/>
    <property type="match status" value="1"/>
</dbReference>
<evidence type="ECO:0000256" key="3">
    <source>
        <dbReference type="ARBA" id="ARBA00022833"/>
    </source>
</evidence>
<dbReference type="Proteomes" id="UP000694844">
    <property type="component" value="Chromosome 5"/>
</dbReference>
<dbReference type="Pfam" id="PF22586">
    <property type="entry name" value="ANCHR-like_BBOX"/>
    <property type="match status" value="1"/>
</dbReference>
<feature type="domain" description="RING-type" evidence="7">
    <location>
        <begin position="14"/>
        <end position="57"/>
    </location>
</feature>
<dbReference type="CDD" id="cd19757">
    <property type="entry name" value="Bbox1"/>
    <property type="match status" value="1"/>
</dbReference>
<dbReference type="AlphaFoldDB" id="A0A8B8ED94"/>